<reference evidence="1 2" key="1">
    <citation type="journal article" date="2011" name="J. Bacteriol.">
        <title>Complete genome sequence of Mycoplasma haemofelis, a hemotropic mycoplasma.</title>
        <authorList>
            <person name="Barker E.N."/>
            <person name="Helps C.R."/>
            <person name="Peters I.R."/>
            <person name="Darby A.C."/>
            <person name="Radford A.D."/>
            <person name="Tasker S."/>
        </authorList>
    </citation>
    <scope>NUCLEOTIDE SEQUENCE [LARGE SCALE GENOMIC DNA]</scope>
    <source>
        <strain evidence="1 2">Langford 1</strain>
    </source>
</reference>
<proteinExistence type="predicted"/>
<dbReference type="AlphaFoldDB" id="E8ZKT8"/>
<evidence type="ECO:0000313" key="1">
    <source>
        <dbReference type="EMBL" id="CBY92254.1"/>
    </source>
</evidence>
<dbReference type="KEGG" id="mha:HF1_02460"/>
<keyword evidence="2" id="KW-1185">Reference proteome</keyword>
<dbReference type="HOGENOM" id="CLU_1883448_0_0_14"/>
<sequence>MSFPFAAKISAGLLVGGVCVSGGSIALSPDDSPRSKKTISELFLTLNKNKKLLNKSAGKDSQEWKQAWETYTADYKTTEESPFFLASKRFGNGNSDNEATLEGFVDKCESLSNSMVEDENDYRYQQVSKYCTSDI</sequence>
<name>E8ZKT8_MYCHL</name>
<dbReference type="Proteomes" id="UP000008637">
    <property type="component" value="Chromosome"/>
</dbReference>
<evidence type="ECO:0000313" key="2">
    <source>
        <dbReference type="Proteomes" id="UP000008637"/>
    </source>
</evidence>
<accession>E8ZKT8</accession>
<gene>
    <name evidence="1" type="ordered locus">HF1_02460</name>
</gene>
<dbReference type="EMBL" id="FR773153">
    <property type="protein sequence ID" value="CBY92254.1"/>
    <property type="molecule type" value="Genomic_DNA"/>
</dbReference>
<protein>
    <submittedName>
        <fullName evidence="1">Uncharacterized protein</fullName>
    </submittedName>
</protein>
<organism evidence="1 2">
    <name type="scientific">Mycoplasma haemofelis (strain Langford 1)</name>
    <name type="common">Haemobartonella felis</name>
    <dbReference type="NCBI Taxonomy" id="941640"/>
    <lineage>
        <taxon>Bacteria</taxon>
        <taxon>Bacillati</taxon>
        <taxon>Mycoplasmatota</taxon>
        <taxon>Mollicutes</taxon>
        <taxon>Mycoplasmataceae</taxon>
        <taxon>Mycoplasma</taxon>
    </lineage>
</organism>